<dbReference type="Proteomes" id="UP000034805">
    <property type="component" value="Unassembled WGS sequence"/>
</dbReference>
<gene>
    <name evidence="1" type="ORF">Z043_120168</name>
</gene>
<organism evidence="1 2">
    <name type="scientific">Scleropages formosus</name>
    <name type="common">Asian bonytongue</name>
    <name type="synonym">Osteoglossum formosum</name>
    <dbReference type="NCBI Taxonomy" id="113540"/>
    <lineage>
        <taxon>Eukaryota</taxon>
        <taxon>Metazoa</taxon>
        <taxon>Chordata</taxon>
        <taxon>Craniata</taxon>
        <taxon>Vertebrata</taxon>
        <taxon>Euteleostomi</taxon>
        <taxon>Actinopterygii</taxon>
        <taxon>Neopterygii</taxon>
        <taxon>Teleostei</taxon>
        <taxon>Osteoglossocephala</taxon>
        <taxon>Osteoglossomorpha</taxon>
        <taxon>Osteoglossiformes</taxon>
        <taxon>Osteoglossidae</taxon>
        <taxon>Scleropages</taxon>
    </lineage>
</organism>
<protein>
    <submittedName>
        <fullName evidence="1">Uncharacterized protein</fullName>
    </submittedName>
</protein>
<evidence type="ECO:0000313" key="1">
    <source>
        <dbReference type="EMBL" id="KPP61713.1"/>
    </source>
</evidence>
<accession>A0A0N8JWS0</accession>
<name>A0A0N8JWS0_SCLFO</name>
<dbReference type="EMBL" id="JARO02009368">
    <property type="protein sequence ID" value="KPP61713.1"/>
    <property type="molecule type" value="Genomic_DNA"/>
</dbReference>
<reference evidence="1 2" key="1">
    <citation type="submission" date="2015-08" db="EMBL/GenBank/DDBJ databases">
        <title>The genome of the Asian arowana (Scleropages formosus).</title>
        <authorList>
            <person name="Tan M.H."/>
            <person name="Gan H.M."/>
            <person name="Croft L.J."/>
            <person name="Austin C.M."/>
        </authorList>
    </citation>
    <scope>NUCLEOTIDE SEQUENCE [LARGE SCALE GENOMIC DNA]</scope>
    <source>
        <strain evidence="1">Aro1</strain>
    </source>
</reference>
<proteinExistence type="predicted"/>
<sequence length="101" mass="10640">MGEECVERGVWVGGPAPSLSHLSVSPVFEEQPFFKTHESKETDVALFVTEILDDGFAAGGEHRAQSELSEQPACPVGVPECHKAEDTGPGCPTECSLAAAL</sequence>
<dbReference type="AlphaFoldDB" id="A0A0N8JWS0"/>
<comment type="caution">
    <text evidence="1">The sequence shown here is derived from an EMBL/GenBank/DDBJ whole genome shotgun (WGS) entry which is preliminary data.</text>
</comment>
<evidence type="ECO:0000313" key="2">
    <source>
        <dbReference type="Proteomes" id="UP000034805"/>
    </source>
</evidence>